<keyword evidence="8" id="KW-0902">Two-component regulatory system</keyword>
<dbReference type="PANTHER" id="PTHR24421">
    <property type="entry name" value="NITRATE/NITRITE SENSOR PROTEIN NARX-RELATED"/>
    <property type="match status" value="1"/>
</dbReference>
<keyword evidence="4" id="KW-0808">Transferase</keyword>
<dbReference type="Proteomes" id="UP000294558">
    <property type="component" value="Unassembled WGS sequence"/>
</dbReference>
<keyword evidence="3" id="KW-0597">Phosphoprotein</keyword>
<dbReference type="InterPro" id="IPR003594">
    <property type="entry name" value="HATPase_dom"/>
</dbReference>
<evidence type="ECO:0000256" key="6">
    <source>
        <dbReference type="ARBA" id="ARBA00022777"/>
    </source>
</evidence>
<keyword evidence="12" id="KW-1185">Reference proteome</keyword>
<comment type="caution">
    <text evidence="11">The sequence shown here is derived from an EMBL/GenBank/DDBJ whole genome shotgun (WGS) entry which is preliminary data.</text>
</comment>
<evidence type="ECO:0000259" key="9">
    <source>
        <dbReference type="Pfam" id="PF02518"/>
    </source>
</evidence>
<dbReference type="Pfam" id="PF07730">
    <property type="entry name" value="HisKA_3"/>
    <property type="match status" value="1"/>
</dbReference>
<dbReference type="EMBL" id="SOAU01000001">
    <property type="protein sequence ID" value="TDT14941.1"/>
    <property type="molecule type" value="Genomic_DNA"/>
</dbReference>
<evidence type="ECO:0000256" key="2">
    <source>
        <dbReference type="ARBA" id="ARBA00012438"/>
    </source>
</evidence>
<dbReference type="CDD" id="cd16917">
    <property type="entry name" value="HATPase_UhpB-NarQ-NarX-like"/>
    <property type="match status" value="1"/>
</dbReference>
<dbReference type="PANTHER" id="PTHR24421:SF10">
    <property type="entry name" value="NITRATE_NITRITE SENSOR PROTEIN NARQ"/>
    <property type="match status" value="1"/>
</dbReference>
<dbReference type="GO" id="GO:0000155">
    <property type="term" value="F:phosphorelay sensor kinase activity"/>
    <property type="evidence" value="ECO:0007669"/>
    <property type="project" value="InterPro"/>
</dbReference>
<sequence>MWRIGGAVLALLIAIADVPEGIEPWQPWTALSAVVAVAALVSREHTRPLGAVTALGALAAVAFGAEVVDSPGQVPFGQFVVVALVLADVAYAGDRRTVAGVGVLGSATAVAVEGLADDRTVGDVVFLLSVWALAMATALAIRWRRQAEAAKAEQVRTAERERIARELHDVVAHHVSAIAMSAEGARATLDDDHADVDRSLAGIHDAASSALDEMRQIVRILRDDESLAVGTDLSDLAEFLGPDGTPPVLVSVDDDLGRPGQAVTGAVFRIAREAVTNCRRHAVGATRIQVDVRCEGDELTMTITDDGSRSRPASGTTGFGLRGMGERAELIGGSCTSGPTPTGGWRVEARLPTGRSDT</sequence>
<dbReference type="InterPro" id="IPR036890">
    <property type="entry name" value="HATPase_C_sf"/>
</dbReference>
<gene>
    <name evidence="11" type="ORF">BDK89_0500</name>
</gene>
<keyword evidence="7" id="KW-0067">ATP-binding</keyword>
<evidence type="ECO:0000256" key="8">
    <source>
        <dbReference type="ARBA" id="ARBA00023012"/>
    </source>
</evidence>
<dbReference type="EC" id="2.7.13.3" evidence="2"/>
<feature type="domain" description="Histidine kinase/HSP90-like ATPase" evidence="9">
    <location>
        <begin position="267"/>
        <end position="353"/>
    </location>
</feature>
<comment type="catalytic activity">
    <reaction evidence="1">
        <text>ATP + protein L-histidine = ADP + protein N-phospho-L-histidine.</text>
        <dbReference type="EC" id="2.7.13.3"/>
    </reaction>
</comment>
<name>A0A4R7HVD8_9ACTN</name>
<dbReference type="AlphaFoldDB" id="A0A4R7HVD8"/>
<dbReference type="GO" id="GO:0005524">
    <property type="term" value="F:ATP binding"/>
    <property type="evidence" value="ECO:0007669"/>
    <property type="project" value="UniProtKB-KW"/>
</dbReference>
<organism evidence="11 12">
    <name type="scientific">Ilumatobacter fluminis</name>
    <dbReference type="NCBI Taxonomy" id="467091"/>
    <lineage>
        <taxon>Bacteria</taxon>
        <taxon>Bacillati</taxon>
        <taxon>Actinomycetota</taxon>
        <taxon>Acidimicrobiia</taxon>
        <taxon>Acidimicrobiales</taxon>
        <taxon>Ilumatobacteraceae</taxon>
        <taxon>Ilumatobacter</taxon>
    </lineage>
</organism>
<dbReference type="Gene3D" id="1.20.5.1930">
    <property type="match status" value="1"/>
</dbReference>
<dbReference type="Gene3D" id="3.30.565.10">
    <property type="entry name" value="Histidine kinase-like ATPase, C-terminal domain"/>
    <property type="match status" value="1"/>
</dbReference>
<dbReference type="InterPro" id="IPR011712">
    <property type="entry name" value="Sig_transdc_His_kin_sub3_dim/P"/>
</dbReference>
<evidence type="ECO:0000256" key="4">
    <source>
        <dbReference type="ARBA" id="ARBA00022679"/>
    </source>
</evidence>
<evidence type="ECO:0000256" key="7">
    <source>
        <dbReference type="ARBA" id="ARBA00022840"/>
    </source>
</evidence>
<dbReference type="Pfam" id="PF02518">
    <property type="entry name" value="HATPase_c"/>
    <property type="match status" value="1"/>
</dbReference>
<evidence type="ECO:0000256" key="3">
    <source>
        <dbReference type="ARBA" id="ARBA00022553"/>
    </source>
</evidence>
<dbReference type="InterPro" id="IPR050482">
    <property type="entry name" value="Sensor_HK_TwoCompSys"/>
</dbReference>
<dbReference type="SUPFAM" id="SSF55874">
    <property type="entry name" value="ATPase domain of HSP90 chaperone/DNA topoisomerase II/histidine kinase"/>
    <property type="match status" value="1"/>
</dbReference>
<accession>A0A4R7HVD8</accession>
<evidence type="ECO:0000259" key="10">
    <source>
        <dbReference type="Pfam" id="PF07730"/>
    </source>
</evidence>
<evidence type="ECO:0000256" key="5">
    <source>
        <dbReference type="ARBA" id="ARBA00022741"/>
    </source>
</evidence>
<evidence type="ECO:0000313" key="12">
    <source>
        <dbReference type="Proteomes" id="UP000294558"/>
    </source>
</evidence>
<reference evidence="11 12" key="1">
    <citation type="submission" date="2019-03" db="EMBL/GenBank/DDBJ databases">
        <title>Sequencing the genomes of 1000 actinobacteria strains.</title>
        <authorList>
            <person name="Klenk H.-P."/>
        </authorList>
    </citation>
    <scope>NUCLEOTIDE SEQUENCE [LARGE SCALE GENOMIC DNA]</scope>
    <source>
        <strain evidence="11 12">DSM 18936</strain>
    </source>
</reference>
<evidence type="ECO:0000313" key="11">
    <source>
        <dbReference type="EMBL" id="TDT14941.1"/>
    </source>
</evidence>
<keyword evidence="5" id="KW-0547">Nucleotide-binding</keyword>
<evidence type="ECO:0000256" key="1">
    <source>
        <dbReference type="ARBA" id="ARBA00000085"/>
    </source>
</evidence>
<protein>
    <recommendedName>
        <fullName evidence="2">histidine kinase</fullName>
        <ecNumber evidence="2">2.7.13.3</ecNumber>
    </recommendedName>
</protein>
<dbReference type="GO" id="GO:0016020">
    <property type="term" value="C:membrane"/>
    <property type="evidence" value="ECO:0007669"/>
    <property type="project" value="InterPro"/>
</dbReference>
<feature type="domain" description="Signal transduction histidine kinase subgroup 3 dimerisation and phosphoacceptor" evidence="10">
    <location>
        <begin position="159"/>
        <end position="224"/>
    </location>
</feature>
<dbReference type="GO" id="GO:0046983">
    <property type="term" value="F:protein dimerization activity"/>
    <property type="evidence" value="ECO:0007669"/>
    <property type="project" value="InterPro"/>
</dbReference>
<proteinExistence type="predicted"/>
<keyword evidence="6 11" id="KW-0418">Kinase</keyword>